<organism evidence="3 4">
    <name type="scientific">Siphonobacter aquaeclarae</name>
    <dbReference type="NCBI Taxonomy" id="563176"/>
    <lineage>
        <taxon>Bacteria</taxon>
        <taxon>Pseudomonadati</taxon>
        <taxon>Bacteroidota</taxon>
        <taxon>Cytophagia</taxon>
        <taxon>Cytophagales</taxon>
        <taxon>Cytophagaceae</taxon>
        <taxon>Siphonobacter</taxon>
    </lineage>
</organism>
<gene>
    <name evidence="3" type="ORF">SAMN04488090_1135</name>
</gene>
<proteinExistence type="predicted"/>
<keyword evidence="4" id="KW-1185">Reference proteome</keyword>
<protein>
    <submittedName>
        <fullName evidence="3">Por secretion system C-terminal sorting domain-containing protein</fullName>
    </submittedName>
</protein>
<feature type="chain" id="PRO_5011489901" evidence="1">
    <location>
        <begin position="22"/>
        <end position="513"/>
    </location>
</feature>
<sequence>MHLRRDVLMLLFFLTPVVALAQAPGSTTVYGGPLQTVSLSAGSTLADAAETLYIGPGTYVIDGTWEIYSKNVVIDPAAVITGSGTIHFFNPSAAGGAASQTLVDGNTAAPIDVNLVLDNPDGLQLKEIPVSPDLTAAGFSDNPAASTLQVGKDLLLATDGANVFLGTGTAGDLAFDADATISGYGVNRMVVTNNSTLSHMTKENLASAFVFPVGIAAGDYTPATVAPASATTIHVSVQDYSASPPVIPAPAKGMARTWQVFGDASVPATLTLQHNVATNGSSYTDASAFVTQYNGSGWSSPGTVDYVSPGIHTHTGYSLPSSADNTAFFSKTSDAVTPLPVTLVAFSATPEGPSVKLAWRTSQESNSDYYAVQHSLDARTWHTLGTIPAAGESQGFRQYGFTDGAPANGVNYYRLLMVDKDRTAKYSDVRSVEIQVVSGLKVYPNPVVDRLSVTSPNWSDVRSVRVVSLQGQVVYEDGPVTEIGVRHLAPGVYVLQLARSGGGVEQKKFVIVR</sequence>
<feature type="signal peptide" evidence="1">
    <location>
        <begin position="1"/>
        <end position="21"/>
    </location>
</feature>
<evidence type="ECO:0000256" key="1">
    <source>
        <dbReference type="SAM" id="SignalP"/>
    </source>
</evidence>
<dbReference type="EMBL" id="FNGS01000002">
    <property type="protein sequence ID" value="SDL53106.1"/>
    <property type="molecule type" value="Genomic_DNA"/>
</dbReference>
<dbReference type="NCBIfam" id="TIGR04183">
    <property type="entry name" value="Por_Secre_tail"/>
    <property type="match status" value="1"/>
</dbReference>
<dbReference type="Pfam" id="PF18962">
    <property type="entry name" value="Por_Secre_tail"/>
    <property type="match status" value="1"/>
</dbReference>
<accession>A0A1G9KTZ0</accession>
<dbReference type="AlphaFoldDB" id="A0A1G9KTZ0"/>
<reference evidence="3 4" key="1">
    <citation type="submission" date="2016-10" db="EMBL/GenBank/DDBJ databases">
        <authorList>
            <person name="de Groot N.N."/>
        </authorList>
    </citation>
    <scope>NUCLEOTIDE SEQUENCE [LARGE SCALE GENOMIC DNA]</scope>
    <source>
        <strain evidence="3 4">DSM 21668</strain>
    </source>
</reference>
<feature type="domain" description="Secretion system C-terminal sorting" evidence="2">
    <location>
        <begin position="442"/>
        <end position="511"/>
    </location>
</feature>
<dbReference type="Proteomes" id="UP000198901">
    <property type="component" value="Unassembled WGS sequence"/>
</dbReference>
<name>A0A1G9KTZ0_9BACT</name>
<keyword evidence="1" id="KW-0732">Signal</keyword>
<evidence type="ECO:0000313" key="3">
    <source>
        <dbReference type="EMBL" id="SDL53106.1"/>
    </source>
</evidence>
<evidence type="ECO:0000259" key="2">
    <source>
        <dbReference type="Pfam" id="PF18962"/>
    </source>
</evidence>
<evidence type="ECO:0000313" key="4">
    <source>
        <dbReference type="Proteomes" id="UP000198901"/>
    </source>
</evidence>
<dbReference type="STRING" id="563176.SAMN04488090_1135"/>
<dbReference type="InterPro" id="IPR026444">
    <property type="entry name" value="Secre_tail"/>
</dbReference>